<feature type="region of interest" description="Disordered" evidence="1">
    <location>
        <begin position="1"/>
        <end position="29"/>
    </location>
</feature>
<protein>
    <recommendedName>
        <fullName evidence="4">Transcriptional regulator, AbiEi antitoxin, Type IV TA system</fullName>
    </recommendedName>
</protein>
<keyword evidence="3" id="KW-1185">Reference proteome</keyword>
<reference evidence="2 3" key="1">
    <citation type="submission" date="2017-09" db="EMBL/GenBank/DDBJ databases">
        <authorList>
            <person name="Ehlers B."/>
            <person name="Leendertz F.H."/>
        </authorList>
    </citation>
    <scope>NUCLEOTIDE SEQUENCE [LARGE SCALE GENOMIC DNA]</scope>
    <source>
        <strain evidence="2 3">CGMCC 1.05381</strain>
    </source>
</reference>
<organism evidence="2 3">
    <name type="scientific">Salinibacterium xinjiangense</name>
    <dbReference type="NCBI Taxonomy" id="386302"/>
    <lineage>
        <taxon>Bacteria</taxon>
        <taxon>Bacillati</taxon>
        <taxon>Actinomycetota</taxon>
        <taxon>Actinomycetes</taxon>
        <taxon>Micrococcales</taxon>
        <taxon>Microbacteriaceae</taxon>
        <taxon>Salinibacterium</taxon>
    </lineage>
</organism>
<dbReference type="EMBL" id="OCST01000001">
    <property type="protein sequence ID" value="SOE45604.1"/>
    <property type="molecule type" value="Genomic_DNA"/>
</dbReference>
<proteinExistence type="predicted"/>
<evidence type="ECO:0000313" key="3">
    <source>
        <dbReference type="Proteomes" id="UP000219440"/>
    </source>
</evidence>
<evidence type="ECO:0008006" key="4">
    <source>
        <dbReference type="Google" id="ProtNLM"/>
    </source>
</evidence>
<gene>
    <name evidence="2" type="ORF">SAMN06296378_0060</name>
</gene>
<accession>A0A2C8Y684</accession>
<dbReference type="AlphaFoldDB" id="A0A2C8Y684"/>
<evidence type="ECO:0000256" key="1">
    <source>
        <dbReference type="SAM" id="MobiDB-lite"/>
    </source>
</evidence>
<name>A0A2C8Y684_9MICO</name>
<evidence type="ECO:0000313" key="2">
    <source>
        <dbReference type="EMBL" id="SOE45604.1"/>
    </source>
</evidence>
<sequence length="333" mass="37225">MRLPHLRPRGLNSACGQPAREPAGDQDVGMSARIPLPDSLGPNFRVTLGAAMGVGRGRLAGSDLTRPFWGVRALGSGTSIRELAASYLPRMSPLALFSHVTAAQLWDIPLPLRLQGALPLHVAVPDPRRAPEGRDVIGHRLQLRRPDLQRISGLCVTSLERTVLDLATLLDDEELLGAIDNILWRRRRPQIRATIPTITAALASTTARRGRTRFLELLPLASPRSDSSPETAFRLRFIRAGFPDPIPNKDVFDAQGRFLAMPDLQFPLFRMAFDYEGDHHRTDPGQWRKDLRRVPLLQDANWHHTRLSAADLADPHYILARTRRVLLERGWTP</sequence>
<dbReference type="Proteomes" id="UP000219440">
    <property type="component" value="Unassembled WGS sequence"/>
</dbReference>